<protein>
    <submittedName>
        <fullName evidence="1">Uncharacterized protein</fullName>
    </submittedName>
</protein>
<comment type="caution">
    <text evidence="1">The sequence shown here is derived from an EMBL/GenBank/DDBJ whole genome shotgun (WGS) entry which is preliminary data.</text>
</comment>
<sequence length="68" mass="7712">MADSCIAIVVEVAKSLEPLAARDERLAIRDPQALYGTLHDNSIVYQAHRTDALHKQAAIRLVQLRRRY</sequence>
<dbReference type="EMBL" id="JAMYRI010000021">
    <property type="protein sequence ID" value="MER9287462.1"/>
    <property type="molecule type" value="Genomic_DNA"/>
</dbReference>
<evidence type="ECO:0000313" key="2">
    <source>
        <dbReference type="Proteomes" id="UP001480082"/>
    </source>
</evidence>
<accession>A0ACC6T6B6</accession>
<dbReference type="Proteomes" id="UP001480082">
    <property type="component" value="Unassembled WGS sequence"/>
</dbReference>
<evidence type="ECO:0000313" key="1">
    <source>
        <dbReference type="EMBL" id="MER9287462.1"/>
    </source>
</evidence>
<organism evidence="1 2">
    <name type="scientific">Mesorhizobium australicum</name>
    <dbReference type="NCBI Taxonomy" id="536018"/>
    <lineage>
        <taxon>Bacteria</taxon>
        <taxon>Pseudomonadati</taxon>
        <taxon>Pseudomonadota</taxon>
        <taxon>Alphaproteobacteria</taxon>
        <taxon>Hyphomicrobiales</taxon>
        <taxon>Phyllobacteriaceae</taxon>
        <taxon>Mesorhizobium</taxon>
    </lineage>
</organism>
<name>A0ACC6T6B6_9HYPH</name>
<reference evidence="1 2" key="1">
    <citation type="journal article" date="2024" name="Proc. Natl. Acad. Sci. U.S.A.">
        <title>The evolutionary genomics of adaptation to stress in wild rhizobium bacteria.</title>
        <authorList>
            <person name="Kehlet-Delgado H."/>
            <person name="Montoya A.P."/>
            <person name="Jensen K.T."/>
            <person name="Wendlandt C.E."/>
            <person name="Dexheimer C."/>
            <person name="Roberts M."/>
            <person name="Torres Martinez L."/>
            <person name="Friesen M.L."/>
            <person name="Griffitts J.S."/>
            <person name="Porter S.S."/>
        </authorList>
    </citation>
    <scope>NUCLEOTIDE SEQUENCE [LARGE SCALE GENOMIC DNA]</scope>
    <source>
        <strain evidence="1 2">M0468</strain>
    </source>
</reference>
<keyword evidence="2" id="KW-1185">Reference proteome</keyword>
<gene>
    <name evidence="1" type="ORF">NKI81_26550</name>
</gene>
<proteinExistence type="predicted"/>